<dbReference type="EMBL" id="KJ019094">
    <property type="protein sequence ID" value="AIX29719.1"/>
    <property type="molecule type" value="Genomic_DNA"/>
</dbReference>
<evidence type="ECO:0000313" key="2">
    <source>
        <dbReference type="EMBL" id="AIX29719.1"/>
    </source>
</evidence>
<evidence type="ECO:0000313" key="3">
    <source>
        <dbReference type="EMBL" id="AIX44958.1"/>
    </source>
</evidence>
<evidence type="ECO:0000313" key="4">
    <source>
        <dbReference type="Proteomes" id="UP000033005"/>
    </source>
</evidence>
<name>A0A0E3HAV3_9CAUD</name>
<organism evidence="1 5">
    <name type="scientific">Synechococcus phage ACG-2014e</name>
    <dbReference type="NCBI Taxonomy" id="1493510"/>
    <lineage>
        <taxon>Viruses</taxon>
        <taxon>Duplodnaviria</taxon>
        <taxon>Heunggongvirae</taxon>
        <taxon>Uroviricota</taxon>
        <taxon>Caudoviricetes</taxon>
        <taxon>Pantevenvirales</taxon>
        <taxon>Kyanoviridae</taxon>
        <taxon>Chalconvirus</taxon>
        <taxon>Chalconvirus acg2014e</taxon>
    </lineage>
</organism>
<proteinExistence type="predicted"/>
<protein>
    <submittedName>
        <fullName evidence="1">Uncharacterized protein</fullName>
    </submittedName>
</protein>
<dbReference type="EMBL" id="KJ019156">
    <property type="protein sequence ID" value="AIX44958.1"/>
    <property type="molecule type" value="Genomic_DNA"/>
</dbReference>
<keyword evidence="5" id="KW-1185">Reference proteome</keyword>
<dbReference type="Proteomes" id="UP000033005">
    <property type="component" value="Segment"/>
</dbReference>
<dbReference type="Proteomes" id="UP000185283">
    <property type="component" value="Segment"/>
</dbReference>
<reference evidence="4 5" key="1">
    <citation type="submission" date="2013-12" db="EMBL/GenBank/DDBJ databases">
        <title>Ecological redundancy of diverse viral populations within a natural community.</title>
        <authorList>
            <person name="Gregory A.C."/>
            <person name="LaButti K."/>
            <person name="Copeland A."/>
            <person name="Woyke T."/>
            <person name="Sullivan M.B."/>
        </authorList>
    </citation>
    <scope>NUCLEOTIDE SEQUENCE [LARGE SCALE GENOMIC DNA]</scope>
    <source>
        <strain evidence="3">Syn7803C2</strain>
        <strain evidence="1">Syn7803C85</strain>
        <strain evidence="2">Syn7803US33</strain>
    </source>
</reference>
<evidence type="ECO:0000313" key="1">
    <source>
        <dbReference type="EMBL" id="AIX20503.1"/>
    </source>
</evidence>
<sequence length="284" mass="33554">MFSERYTVVDKYSLTTREKVSTIETMPRRFTSLMDPAYLPDLDIDLKLKLNKYFNYVFGHATDPEYEFNKHLFIEHNDGDIIEILAKHGIRYPVLLPVWNKFSRAIDCEGFMDLRSKFERHTNVTLSNKTFLLGMLYKPDGTYNGCTVYDDDYSFDSYADQNFLKKINAFPKYVTKYGYGVLKFKLDTDELSYKLFFNVTKTFDKQDKFVFAVERRNEKAQMYLNVLKKDKLDILTDEEADYITSICTHNSWFDIEFIVNPDGSHKETFVYVHKVEQFEDLTVG</sequence>
<dbReference type="KEGG" id="vg:24172183"/>
<dbReference type="Proteomes" id="UP000185284">
    <property type="component" value="Segment"/>
</dbReference>
<dbReference type="GeneID" id="24172183"/>
<dbReference type="RefSeq" id="YP_009134541.1">
    <property type="nucleotide sequence ID" value="NC_026928.1"/>
</dbReference>
<gene>
    <name evidence="3" type="ORF">Syn7803C2_39</name>
    <name evidence="1" type="ORF">Syn7803C85_40</name>
    <name evidence="2" type="ORF">Syn7803US33_38</name>
</gene>
<accession>A0A0E3HAV3</accession>
<dbReference type="OrthoDB" id="33786at10239"/>
<dbReference type="EMBL" id="KJ019054">
    <property type="protein sequence ID" value="AIX20503.1"/>
    <property type="molecule type" value="Genomic_DNA"/>
</dbReference>
<evidence type="ECO:0000313" key="5">
    <source>
        <dbReference type="Proteomes" id="UP000185283"/>
    </source>
</evidence>